<dbReference type="InterPro" id="IPR003439">
    <property type="entry name" value="ABC_transporter-like_ATP-bd"/>
</dbReference>
<dbReference type="PANTHER" id="PTHR42711">
    <property type="entry name" value="ABC TRANSPORTER ATP-BINDING PROTEIN"/>
    <property type="match status" value="1"/>
</dbReference>
<dbReference type="EMBL" id="JROO01000051">
    <property type="protein sequence ID" value="KIH96715.1"/>
    <property type="molecule type" value="Genomic_DNA"/>
</dbReference>
<organism evidence="11 12">
    <name type="scientific">Streptomonospora alba</name>
    <dbReference type="NCBI Taxonomy" id="183763"/>
    <lineage>
        <taxon>Bacteria</taxon>
        <taxon>Bacillati</taxon>
        <taxon>Actinomycetota</taxon>
        <taxon>Actinomycetes</taxon>
        <taxon>Streptosporangiales</taxon>
        <taxon>Nocardiopsidaceae</taxon>
        <taxon>Streptomonospora</taxon>
    </lineage>
</organism>
<dbReference type="Proteomes" id="UP000031675">
    <property type="component" value="Unassembled WGS sequence"/>
</dbReference>
<dbReference type="InterPro" id="IPR027417">
    <property type="entry name" value="P-loop_NTPase"/>
</dbReference>
<evidence type="ECO:0000313" key="11">
    <source>
        <dbReference type="EMBL" id="KIH96715.1"/>
    </source>
</evidence>
<dbReference type="PROSITE" id="PS50893">
    <property type="entry name" value="ABC_TRANSPORTER_2"/>
    <property type="match status" value="1"/>
</dbReference>
<dbReference type="NCBIfam" id="TIGR01188">
    <property type="entry name" value="drrA"/>
    <property type="match status" value="1"/>
</dbReference>
<dbReference type="InterPro" id="IPR050763">
    <property type="entry name" value="ABC_transporter_ATP-binding"/>
</dbReference>
<evidence type="ECO:0000256" key="2">
    <source>
        <dbReference type="ARBA" id="ARBA00022448"/>
    </source>
</evidence>
<evidence type="ECO:0000256" key="6">
    <source>
        <dbReference type="ARBA" id="ARBA00022967"/>
    </source>
</evidence>
<keyword evidence="6" id="KW-1278">Translocase</keyword>
<dbReference type="InterPro" id="IPR005894">
    <property type="entry name" value="DrrA"/>
</dbReference>
<evidence type="ECO:0000256" key="3">
    <source>
        <dbReference type="ARBA" id="ARBA00022475"/>
    </source>
</evidence>
<protein>
    <submittedName>
        <fullName evidence="11">ABC transporter</fullName>
    </submittedName>
</protein>
<evidence type="ECO:0000256" key="8">
    <source>
        <dbReference type="ARBA" id="ARBA00023251"/>
    </source>
</evidence>
<keyword evidence="7" id="KW-0472">Membrane</keyword>
<evidence type="ECO:0000256" key="4">
    <source>
        <dbReference type="ARBA" id="ARBA00022741"/>
    </source>
</evidence>
<dbReference type="GO" id="GO:0046677">
    <property type="term" value="P:response to antibiotic"/>
    <property type="evidence" value="ECO:0007669"/>
    <property type="project" value="UniProtKB-KW"/>
</dbReference>
<evidence type="ECO:0000256" key="5">
    <source>
        <dbReference type="ARBA" id="ARBA00022840"/>
    </source>
</evidence>
<dbReference type="InterPro" id="IPR003593">
    <property type="entry name" value="AAA+_ATPase"/>
</dbReference>
<name>A0A0C2JCN8_9ACTN</name>
<feature type="domain" description="ABC transporter" evidence="10">
    <location>
        <begin position="2"/>
        <end position="237"/>
    </location>
</feature>
<dbReference type="GO" id="GO:0005886">
    <property type="term" value="C:plasma membrane"/>
    <property type="evidence" value="ECO:0007669"/>
    <property type="project" value="UniProtKB-SubCell"/>
</dbReference>
<keyword evidence="3" id="KW-1003">Cell membrane</keyword>
<dbReference type="InterPro" id="IPR017871">
    <property type="entry name" value="ABC_transporter-like_CS"/>
</dbReference>
<dbReference type="PROSITE" id="PS00211">
    <property type="entry name" value="ABC_TRANSPORTER_1"/>
    <property type="match status" value="1"/>
</dbReference>
<dbReference type="PANTHER" id="PTHR42711:SF19">
    <property type="entry name" value="DOXORUBICIN RESISTANCE ATP-BINDING PROTEIN DRRA"/>
    <property type="match status" value="1"/>
</dbReference>
<dbReference type="Gene3D" id="3.40.50.300">
    <property type="entry name" value="P-loop containing nucleotide triphosphate hydrolases"/>
    <property type="match status" value="1"/>
</dbReference>
<dbReference type="Pfam" id="PF13732">
    <property type="entry name" value="DrrA1-3_C"/>
    <property type="match status" value="1"/>
</dbReference>
<evidence type="ECO:0000313" key="12">
    <source>
        <dbReference type="Proteomes" id="UP000031675"/>
    </source>
</evidence>
<dbReference type="SUPFAM" id="SSF52540">
    <property type="entry name" value="P-loop containing nucleoside triphosphate hydrolases"/>
    <property type="match status" value="1"/>
</dbReference>
<dbReference type="GO" id="GO:0043215">
    <property type="term" value="P:daunorubicin transport"/>
    <property type="evidence" value="ECO:0007669"/>
    <property type="project" value="InterPro"/>
</dbReference>
<dbReference type="InterPro" id="IPR025302">
    <property type="entry name" value="DrrA1/2-like_C"/>
</dbReference>
<keyword evidence="5" id="KW-0067">ATP-binding</keyword>
<dbReference type="GO" id="GO:0016887">
    <property type="term" value="F:ATP hydrolysis activity"/>
    <property type="evidence" value="ECO:0007669"/>
    <property type="project" value="InterPro"/>
</dbReference>
<gene>
    <name evidence="11" type="ORF">LP52_23365</name>
</gene>
<dbReference type="SMART" id="SM00382">
    <property type="entry name" value="AAA"/>
    <property type="match status" value="1"/>
</dbReference>
<reference evidence="12" key="1">
    <citation type="journal article" date="2015" name="Chem. Biol.">
        <title>Structure, bioactivity, and resistance mechanism of streptomonomicin, an unusual lasso Peptide from an understudied halophilic actinomycete.</title>
        <authorList>
            <person name="Metelev M."/>
            <person name="Tietz J.I."/>
            <person name="Melby J.O."/>
            <person name="Blair P.M."/>
            <person name="Zhu L."/>
            <person name="Livnat I."/>
            <person name="Severinov K."/>
            <person name="Mitchell D.A."/>
        </authorList>
    </citation>
    <scope>NUCLEOTIDE SEQUENCE [LARGE SCALE GENOMIC DNA]</scope>
    <source>
        <strain evidence="12">YIM 90003</strain>
    </source>
</reference>
<dbReference type="RefSeq" id="WP_040276553.1">
    <property type="nucleotide sequence ID" value="NZ_JROO01000051.1"/>
</dbReference>
<sequence length="318" mass="34180">MIHTTGLARRFHSGRQTVHAVRGVDIDVAPGEVVGLLGPNGAGKSTTLRMLTTLLAPTAGSATVAGYDIRTDPLAVRRRIGSIGQGNGSFDGLRTREELQAQGRFYGLDRHTARRRADELLQRLQLSGQADRDVAKLSGGQRRRLDVAMGLIHRPPLLFLDEPSAGLDPHSRSNLWEHVTGMRAEHGTTIVMTTHYLEEVDAAAQRVIIIDHGRIIAEGTPDQLKSKVSGDLVTVELADPGDRSAAATIAAGIPTAHEVAPGRDAVSFRVSHGDTVTPEIVRALDAAGIRLRGTQVQRPTLDDVFLSLTGRSLREDHG</sequence>
<keyword evidence="4" id="KW-0547">Nucleotide-binding</keyword>
<comment type="similarity">
    <text evidence="9">Belongs to the ABC transporter superfamily. Drug exporter-1 (DrugE1) (TC 3.A.1.105) family.</text>
</comment>
<comment type="caution">
    <text evidence="11">The sequence shown here is derived from an EMBL/GenBank/DDBJ whole genome shotgun (WGS) entry which is preliminary data.</text>
</comment>
<dbReference type="AlphaFoldDB" id="A0A0C2JCN8"/>
<keyword evidence="8" id="KW-0046">Antibiotic resistance</keyword>
<evidence type="ECO:0000256" key="9">
    <source>
        <dbReference type="ARBA" id="ARBA00049985"/>
    </source>
</evidence>
<evidence type="ECO:0000256" key="7">
    <source>
        <dbReference type="ARBA" id="ARBA00023136"/>
    </source>
</evidence>
<proteinExistence type="inferred from homology"/>
<dbReference type="OrthoDB" id="3452254at2"/>
<accession>A0A0C2JCN8</accession>
<dbReference type="GO" id="GO:0005524">
    <property type="term" value="F:ATP binding"/>
    <property type="evidence" value="ECO:0007669"/>
    <property type="project" value="UniProtKB-KW"/>
</dbReference>
<keyword evidence="12" id="KW-1185">Reference proteome</keyword>
<dbReference type="GO" id="GO:1900753">
    <property type="term" value="P:doxorubicin transport"/>
    <property type="evidence" value="ECO:0007669"/>
    <property type="project" value="InterPro"/>
</dbReference>
<comment type="subcellular location">
    <subcellularLocation>
        <location evidence="1">Cell membrane</location>
        <topology evidence="1">Peripheral membrane protein</topology>
        <orientation evidence="1">Cytoplasmic side</orientation>
    </subcellularLocation>
</comment>
<evidence type="ECO:0000256" key="1">
    <source>
        <dbReference type="ARBA" id="ARBA00004413"/>
    </source>
</evidence>
<dbReference type="STRING" id="183763.LP52_23365"/>
<evidence type="ECO:0000259" key="10">
    <source>
        <dbReference type="PROSITE" id="PS50893"/>
    </source>
</evidence>
<dbReference type="Pfam" id="PF00005">
    <property type="entry name" value="ABC_tran"/>
    <property type="match status" value="1"/>
</dbReference>
<keyword evidence="2" id="KW-0813">Transport</keyword>